<dbReference type="InterPro" id="IPR051643">
    <property type="entry name" value="Transcr_Reg_ZincFinger"/>
</dbReference>
<dbReference type="AlphaFoldDB" id="A0A7J5YCU9"/>
<feature type="domain" description="C2H2-type" evidence="8">
    <location>
        <begin position="284"/>
        <end position="311"/>
    </location>
</feature>
<gene>
    <name evidence="9" type="ORF">F7725_003899</name>
</gene>
<evidence type="ECO:0000256" key="7">
    <source>
        <dbReference type="SAM" id="MobiDB-lite"/>
    </source>
</evidence>
<dbReference type="GO" id="GO:0000978">
    <property type="term" value="F:RNA polymerase II cis-regulatory region sequence-specific DNA binding"/>
    <property type="evidence" value="ECO:0007669"/>
    <property type="project" value="TreeGrafter"/>
</dbReference>
<name>A0A7J5YCU9_DISMA</name>
<protein>
    <recommendedName>
        <fullName evidence="8">C2H2-type domain-containing protein</fullName>
    </recommendedName>
</protein>
<keyword evidence="3 6" id="KW-0863">Zinc-finger</keyword>
<feature type="region of interest" description="Disordered" evidence="7">
    <location>
        <begin position="1"/>
        <end position="20"/>
    </location>
</feature>
<keyword evidence="10" id="KW-1185">Reference proteome</keyword>
<dbReference type="SMART" id="SM00355">
    <property type="entry name" value="ZnF_C2H2"/>
    <property type="match status" value="2"/>
</dbReference>
<evidence type="ECO:0000256" key="1">
    <source>
        <dbReference type="ARBA" id="ARBA00004123"/>
    </source>
</evidence>
<keyword evidence="4" id="KW-0862">Zinc</keyword>
<reference evidence="9 10" key="1">
    <citation type="submission" date="2020-03" db="EMBL/GenBank/DDBJ databases">
        <title>Dissostichus mawsoni Genome sequencing and assembly.</title>
        <authorList>
            <person name="Park H."/>
        </authorList>
    </citation>
    <scope>NUCLEOTIDE SEQUENCE [LARGE SCALE GENOMIC DNA]</scope>
    <source>
        <strain evidence="9">DM0001</strain>
        <tissue evidence="9">Muscle</tissue>
    </source>
</reference>
<organism evidence="9 10">
    <name type="scientific">Dissostichus mawsoni</name>
    <name type="common">Antarctic cod</name>
    <dbReference type="NCBI Taxonomy" id="36200"/>
    <lineage>
        <taxon>Eukaryota</taxon>
        <taxon>Metazoa</taxon>
        <taxon>Chordata</taxon>
        <taxon>Craniata</taxon>
        <taxon>Vertebrata</taxon>
        <taxon>Euteleostomi</taxon>
        <taxon>Actinopterygii</taxon>
        <taxon>Neopterygii</taxon>
        <taxon>Teleostei</taxon>
        <taxon>Neoteleostei</taxon>
        <taxon>Acanthomorphata</taxon>
        <taxon>Eupercaria</taxon>
        <taxon>Perciformes</taxon>
        <taxon>Notothenioidei</taxon>
        <taxon>Nototheniidae</taxon>
        <taxon>Dissostichus</taxon>
    </lineage>
</organism>
<evidence type="ECO:0000256" key="6">
    <source>
        <dbReference type="PROSITE-ProRule" id="PRU00042"/>
    </source>
</evidence>
<dbReference type="PANTHER" id="PTHR24396:SF22">
    <property type="entry name" value="PROTEIN WIZ"/>
    <property type="match status" value="1"/>
</dbReference>
<dbReference type="PROSITE" id="PS00028">
    <property type="entry name" value="ZINC_FINGER_C2H2_1"/>
    <property type="match status" value="2"/>
</dbReference>
<evidence type="ECO:0000256" key="3">
    <source>
        <dbReference type="ARBA" id="ARBA00022771"/>
    </source>
</evidence>
<evidence type="ECO:0000256" key="4">
    <source>
        <dbReference type="ARBA" id="ARBA00022833"/>
    </source>
</evidence>
<dbReference type="GO" id="GO:0000981">
    <property type="term" value="F:DNA-binding transcription factor activity, RNA polymerase II-specific"/>
    <property type="evidence" value="ECO:0007669"/>
    <property type="project" value="TreeGrafter"/>
</dbReference>
<comment type="caution">
    <text evidence="9">The sequence shown here is derived from an EMBL/GenBank/DDBJ whole genome shotgun (WGS) entry which is preliminary data.</text>
</comment>
<dbReference type="PANTHER" id="PTHR24396">
    <property type="entry name" value="ZINC FINGER PROTEIN"/>
    <property type="match status" value="1"/>
</dbReference>
<accession>A0A7J5YCU9</accession>
<keyword evidence="5" id="KW-0539">Nucleus</keyword>
<feature type="compositionally biased region" description="Basic and acidic residues" evidence="7">
    <location>
        <begin position="180"/>
        <end position="197"/>
    </location>
</feature>
<feature type="domain" description="C2H2-type" evidence="8">
    <location>
        <begin position="323"/>
        <end position="350"/>
    </location>
</feature>
<comment type="subcellular location">
    <subcellularLocation>
        <location evidence="1">Nucleus</location>
    </subcellularLocation>
</comment>
<dbReference type="Proteomes" id="UP000518266">
    <property type="component" value="Unassembled WGS sequence"/>
</dbReference>
<evidence type="ECO:0000256" key="5">
    <source>
        <dbReference type="ARBA" id="ARBA00023242"/>
    </source>
</evidence>
<dbReference type="GO" id="GO:0008270">
    <property type="term" value="F:zinc ion binding"/>
    <property type="evidence" value="ECO:0007669"/>
    <property type="project" value="UniProtKB-KW"/>
</dbReference>
<dbReference type="Gene3D" id="3.30.160.60">
    <property type="entry name" value="Classic Zinc Finger"/>
    <property type="match status" value="1"/>
</dbReference>
<dbReference type="GO" id="GO:0005634">
    <property type="term" value="C:nucleus"/>
    <property type="evidence" value="ECO:0007669"/>
    <property type="project" value="UniProtKB-SubCell"/>
</dbReference>
<evidence type="ECO:0000256" key="2">
    <source>
        <dbReference type="ARBA" id="ARBA00022723"/>
    </source>
</evidence>
<proteinExistence type="predicted"/>
<evidence type="ECO:0000313" key="9">
    <source>
        <dbReference type="EMBL" id="KAF3846821.1"/>
    </source>
</evidence>
<evidence type="ECO:0000313" key="10">
    <source>
        <dbReference type="Proteomes" id="UP000518266"/>
    </source>
</evidence>
<dbReference type="OrthoDB" id="8960893at2759"/>
<feature type="region of interest" description="Disordered" evidence="7">
    <location>
        <begin position="85"/>
        <end position="149"/>
    </location>
</feature>
<keyword evidence="2" id="KW-0479">Metal-binding</keyword>
<dbReference type="InterPro" id="IPR013087">
    <property type="entry name" value="Znf_C2H2_type"/>
</dbReference>
<dbReference type="EMBL" id="JAAKFY010000014">
    <property type="protein sequence ID" value="KAF3846821.1"/>
    <property type="molecule type" value="Genomic_DNA"/>
</dbReference>
<evidence type="ECO:0000259" key="8">
    <source>
        <dbReference type="PROSITE" id="PS50157"/>
    </source>
</evidence>
<dbReference type="PROSITE" id="PS50157">
    <property type="entry name" value="ZINC_FINGER_C2H2_2"/>
    <property type="match status" value="2"/>
</dbReference>
<feature type="region of interest" description="Disordered" evidence="7">
    <location>
        <begin position="164"/>
        <end position="213"/>
    </location>
</feature>
<sequence>MESSAGIFQGSLRNPELRPQGASSCIQSRAESIVPGCKQAPAPGLKLCRAVLRAASLCEPQTWPIAKKRRLHNVGVLVSSGDSILFSGGPWSQRPQGPAMGPQPPTQHKTPPPPSTAPYRLDSEDDREPGKVQHLHTKPDSSPPVEGHDSEVWNVSEELFLSKVKPKEGCQMEEEADNSEAEKRPKGKETKEPERDVYTFPGDSDPESPPPAPWAQCTFIQRCRKKRVLLRPFSGLGTLKRTLPETDSPGESNPTELNQAGGVLDFEEAAEEEPKEEKGCKDIFTCVECSIYFKKQVHLQEHIVEHCESGAGEGRRLGKGGRFRCTECGWNLANRLALSDHHRRHQESRLKILGRLRN</sequence>
<feature type="compositionally biased region" description="Pro residues" evidence="7">
    <location>
        <begin position="101"/>
        <end position="116"/>
    </location>
</feature>